<organism evidence="2">
    <name type="scientific">Mytilinidion resinicola</name>
    <dbReference type="NCBI Taxonomy" id="574789"/>
    <lineage>
        <taxon>Eukaryota</taxon>
        <taxon>Fungi</taxon>
        <taxon>Dikarya</taxon>
        <taxon>Ascomycota</taxon>
        <taxon>Pezizomycotina</taxon>
        <taxon>Dothideomycetes</taxon>
        <taxon>Pleosporomycetidae</taxon>
        <taxon>Mytilinidiales</taxon>
        <taxon>Mytilinidiaceae</taxon>
        <taxon>Mytilinidion</taxon>
    </lineage>
</organism>
<evidence type="ECO:0000313" key="3">
    <source>
        <dbReference type="Proteomes" id="UP000504636"/>
    </source>
</evidence>
<dbReference type="AlphaFoldDB" id="A0A6A6YIP9"/>
<accession>A0A6A6YIP9</accession>
<keyword evidence="3" id="KW-1185">Reference proteome</keyword>
<feature type="region of interest" description="Disordered" evidence="1">
    <location>
        <begin position="34"/>
        <end position="85"/>
    </location>
</feature>
<gene>
    <name evidence="2 4" type="ORF">BDZ99DRAFT_499150</name>
</gene>
<feature type="compositionally biased region" description="Low complexity" evidence="1">
    <location>
        <begin position="151"/>
        <end position="160"/>
    </location>
</feature>
<evidence type="ECO:0000256" key="1">
    <source>
        <dbReference type="SAM" id="MobiDB-lite"/>
    </source>
</evidence>
<dbReference type="GeneID" id="54464519"/>
<dbReference type="EMBL" id="MU003702">
    <property type="protein sequence ID" value="KAF2808732.1"/>
    <property type="molecule type" value="Genomic_DNA"/>
</dbReference>
<sequence>MVVGAADHTAILEHARILLPAPAGMMQMMQLATHTTPPKEPGAAPDSIEREGHVPFEGSPQRSSTQERPIQPPATRRNTPTPPSSVVLHMWASRRRRVRLLFQKAVSQAAMAFDFRIATDLDSSTGLSQARRAARAVSRLKGSLQHVSGHARAAAAPKRGPAVRKQRLRAAAPASSPPLTPPSRVEKR</sequence>
<dbReference type="Proteomes" id="UP000504636">
    <property type="component" value="Unplaced"/>
</dbReference>
<proteinExistence type="predicted"/>
<dbReference type="RefSeq" id="XP_033575696.1">
    <property type="nucleotide sequence ID" value="XM_033723626.1"/>
</dbReference>
<reference evidence="4" key="2">
    <citation type="submission" date="2020-04" db="EMBL/GenBank/DDBJ databases">
        <authorList>
            <consortium name="NCBI Genome Project"/>
        </authorList>
    </citation>
    <scope>NUCLEOTIDE SEQUENCE</scope>
    <source>
        <strain evidence="4">CBS 304.34</strain>
    </source>
</reference>
<feature type="region of interest" description="Disordered" evidence="1">
    <location>
        <begin position="144"/>
        <end position="188"/>
    </location>
</feature>
<reference evidence="2 4" key="1">
    <citation type="journal article" date="2020" name="Stud. Mycol.">
        <title>101 Dothideomycetes genomes: a test case for predicting lifestyles and emergence of pathogens.</title>
        <authorList>
            <person name="Haridas S."/>
            <person name="Albert R."/>
            <person name="Binder M."/>
            <person name="Bloem J."/>
            <person name="Labutti K."/>
            <person name="Salamov A."/>
            <person name="Andreopoulos B."/>
            <person name="Baker S."/>
            <person name="Barry K."/>
            <person name="Bills G."/>
            <person name="Bluhm B."/>
            <person name="Cannon C."/>
            <person name="Castanera R."/>
            <person name="Culley D."/>
            <person name="Daum C."/>
            <person name="Ezra D."/>
            <person name="Gonzalez J."/>
            <person name="Henrissat B."/>
            <person name="Kuo A."/>
            <person name="Liang C."/>
            <person name="Lipzen A."/>
            <person name="Lutzoni F."/>
            <person name="Magnuson J."/>
            <person name="Mondo S."/>
            <person name="Nolan M."/>
            <person name="Ohm R."/>
            <person name="Pangilinan J."/>
            <person name="Park H.-J."/>
            <person name="Ramirez L."/>
            <person name="Alfaro M."/>
            <person name="Sun H."/>
            <person name="Tritt A."/>
            <person name="Yoshinaga Y."/>
            <person name="Zwiers L.-H."/>
            <person name="Turgeon B."/>
            <person name="Goodwin S."/>
            <person name="Spatafora J."/>
            <person name="Crous P."/>
            <person name="Grigoriev I."/>
        </authorList>
    </citation>
    <scope>NUCLEOTIDE SEQUENCE</scope>
    <source>
        <strain evidence="2 4">CBS 304.34</strain>
    </source>
</reference>
<evidence type="ECO:0000313" key="4">
    <source>
        <dbReference type="RefSeq" id="XP_033575696.1"/>
    </source>
</evidence>
<evidence type="ECO:0000313" key="2">
    <source>
        <dbReference type="EMBL" id="KAF2808732.1"/>
    </source>
</evidence>
<protein>
    <submittedName>
        <fullName evidence="2 4">Uncharacterized protein</fullName>
    </submittedName>
</protein>
<reference evidence="4" key="3">
    <citation type="submission" date="2025-04" db="UniProtKB">
        <authorList>
            <consortium name="RefSeq"/>
        </authorList>
    </citation>
    <scope>IDENTIFICATION</scope>
    <source>
        <strain evidence="4">CBS 304.34</strain>
    </source>
</reference>
<name>A0A6A6YIP9_9PEZI</name>